<sequence length="119" mass="13790">MRVECVFLRLVSLIVHSLTYSLPLTICFTTLLLLCHHCFCSRGDPDSGCICSLPFFLLSFRHKKALFLSPYRDGILHISRPRPMLCILPTIHSLHEVLLYDLSFSTRDSIAHHLLRIYY</sequence>
<proteinExistence type="predicted"/>
<dbReference type="KEGG" id="psco:LY89DRAFT_255139"/>
<evidence type="ECO:0000313" key="1">
    <source>
        <dbReference type="EMBL" id="KUJ10249.1"/>
    </source>
</evidence>
<dbReference type="InParanoid" id="A0A132BE25"/>
<reference evidence="1 2" key="1">
    <citation type="submission" date="2015-10" db="EMBL/GenBank/DDBJ databases">
        <title>Full genome of DAOMC 229536 Phialocephala scopiformis, a fungal endophyte of spruce producing the potent anti-insectan compound rugulosin.</title>
        <authorList>
            <consortium name="DOE Joint Genome Institute"/>
            <person name="Walker A.K."/>
            <person name="Frasz S.L."/>
            <person name="Seifert K.A."/>
            <person name="Miller J.D."/>
            <person name="Mondo S.J."/>
            <person name="Labutti K."/>
            <person name="Lipzen A."/>
            <person name="Dockter R."/>
            <person name="Kennedy M."/>
            <person name="Grigoriev I.V."/>
            <person name="Spatafora J.W."/>
        </authorList>
    </citation>
    <scope>NUCLEOTIDE SEQUENCE [LARGE SCALE GENOMIC DNA]</scope>
    <source>
        <strain evidence="1 2">CBS 120377</strain>
    </source>
</reference>
<name>A0A132BE25_MOLSC</name>
<protein>
    <submittedName>
        <fullName evidence="1">Uncharacterized protein</fullName>
    </submittedName>
</protein>
<dbReference type="RefSeq" id="XP_018064604.1">
    <property type="nucleotide sequence ID" value="XM_018206231.1"/>
</dbReference>
<keyword evidence="2" id="KW-1185">Reference proteome</keyword>
<dbReference type="AlphaFoldDB" id="A0A132BE25"/>
<dbReference type="Proteomes" id="UP000070700">
    <property type="component" value="Unassembled WGS sequence"/>
</dbReference>
<gene>
    <name evidence="1" type="ORF">LY89DRAFT_255139</name>
</gene>
<dbReference type="EMBL" id="KQ947429">
    <property type="protein sequence ID" value="KUJ10249.1"/>
    <property type="molecule type" value="Genomic_DNA"/>
</dbReference>
<dbReference type="GeneID" id="28815957"/>
<evidence type="ECO:0000313" key="2">
    <source>
        <dbReference type="Proteomes" id="UP000070700"/>
    </source>
</evidence>
<organism evidence="1 2">
    <name type="scientific">Mollisia scopiformis</name>
    <name type="common">Conifer needle endophyte fungus</name>
    <name type="synonym">Phialocephala scopiformis</name>
    <dbReference type="NCBI Taxonomy" id="149040"/>
    <lineage>
        <taxon>Eukaryota</taxon>
        <taxon>Fungi</taxon>
        <taxon>Dikarya</taxon>
        <taxon>Ascomycota</taxon>
        <taxon>Pezizomycotina</taxon>
        <taxon>Leotiomycetes</taxon>
        <taxon>Helotiales</taxon>
        <taxon>Mollisiaceae</taxon>
        <taxon>Mollisia</taxon>
    </lineage>
</organism>
<accession>A0A132BE25</accession>